<dbReference type="EMBL" id="SUNJ01007172">
    <property type="protein sequence ID" value="TPP62204.1"/>
    <property type="molecule type" value="Genomic_DNA"/>
</dbReference>
<proteinExistence type="predicted"/>
<accession>A0A504YLS2</accession>
<gene>
    <name evidence="1" type="ORF">FGIG_09509</name>
</gene>
<name>A0A504YLS2_FASGI</name>
<sequence>MRYSRIYRSTMRVNHSRKITRTIFFMSPYSEMLRMNQQFDRPAESSTVQFKRNKKTSEFSLQSDNCSQGLVRYHSIEKCSRTKNMHKTTQNGSSQSIYLFYQVGYNRGQLKAQGKTDNPLQSTVIKP</sequence>
<keyword evidence="2" id="KW-1185">Reference proteome</keyword>
<evidence type="ECO:0000313" key="1">
    <source>
        <dbReference type="EMBL" id="TPP62204.1"/>
    </source>
</evidence>
<reference evidence="1 2" key="1">
    <citation type="submission" date="2019-04" db="EMBL/GenBank/DDBJ databases">
        <title>Annotation for the trematode Fasciola gigantica.</title>
        <authorList>
            <person name="Choi Y.-J."/>
        </authorList>
    </citation>
    <scope>NUCLEOTIDE SEQUENCE [LARGE SCALE GENOMIC DNA]</scope>
    <source>
        <strain evidence="1">Uganda_cow_1</strain>
    </source>
</reference>
<dbReference type="AlphaFoldDB" id="A0A504YLS2"/>
<comment type="caution">
    <text evidence="1">The sequence shown here is derived from an EMBL/GenBank/DDBJ whole genome shotgun (WGS) entry which is preliminary data.</text>
</comment>
<dbReference type="Proteomes" id="UP000316759">
    <property type="component" value="Unassembled WGS sequence"/>
</dbReference>
<organism evidence="1 2">
    <name type="scientific">Fasciola gigantica</name>
    <name type="common">Giant liver fluke</name>
    <dbReference type="NCBI Taxonomy" id="46835"/>
    <lineage>
        <taxon>Eukaryota</taxon>
        <taxon>Metazoa</taxon>
        <taxon>Spiralia</taxon>
        <taxon>Lophotrochozoa</taxon>
        <taxon>Platyhelminthes</taxon>
        <taxon>Trematoda</taxon>
        <taxon>Digenea</taxon>
        <taxon>Plagiorchiida</taxon>
        <taxon>Echinostomata</taxon>
        <taxon>Echinostomatoidea</taxon>
        <taxon>Fasciolidae</taxon>
        <taxon>Fasciola</taxon>
    </lineage>
</organism>
<protein>
    <submittedName>
        <fullName evidence="1">Uncharacterized protein</fullName>
    </submittedName>
</protein>
<evidence type="ECO:0000313" key="2">
    <source>
        <dbReference type="Proteomes" id="UP000316759"/>
    </source>
</evidence>